<evidence type="ECO:0000313" key="2">
    <source>
        <dbReference type="EMBL" id="KAF2576230.1"/>
    </source>
</evidence>
<organism evidence="2">
    <name type="scientific">Brassica cretica</name>
    <name type="common">Mustard</name>
    <dbReference type="NCBI Taxonomy" id="69181"/>
    <lineage>
        <taxon>Eukaryota</taxon>
        <taxon>Viridiplantae</taxon>
        <taxon>Streptophyta</taxon>
        <taxon>Embryophyta</taxon>
        <taxon>Tracheophyta</taxon>
        <taxon>Spermatophyta</taxon>
        <taxon>Magnoliopsida</taxon>
        <taxon>eudicotyledons</taxon>
        <taxon>Gunneridae</taxon>
        <taxon>Pentapetalae</taxon>
        <taxon>rosids</taxon>
        <taxon>malvids</taxon>
        <taxon>Brassicales</taxon>
        <taxon>Brassicaceae</taxon>
        <taxon>Brassiceae</taxon>
        <taxon>Brassica</taxon>
    </lineage>
</organism>
<sequence length="141" mass="15662">MIGRRRWVVVVRSPALIVSELGGLALGILPSDEHGASVCFGEHGVLLEMGRRSWFELVDEAVDVLLDRRNHSTWKPEVGTRKRDRRPGGRTLEAGGGNLKLGGRNLEPGLISSWNIFSQHPKEEPHALMCRGWTGNWSPYG</sequence>
<dbReference type="EMBL" id="QGKY02001015">
    <property type="protein sequence ID" value="KAF2576230.1"/>
    <property type="molecule type" value="Genomic_DNA"/>
</dbReference>
<dbReference type="AlphaFoldDB" id="A0A8S9J1B8"/>
<accession>A0A8S9J1B8</accession>
<proteinExistence type="predicted"/>
<gene>
    <name evidence="2" type="ORF">F2Q70_00003792</name>
</gene>
<feature type="region of interest" description="Disordered" evidence="1">
    <location>
        <begin position="77"/>
        <end position="100"/>
    </location>
</feature>
<comment type="caution">
    <text evidence="2">The sequence shown here is derived from an EMBL/GenBank/DDBJ whole genome shotgun (WGS) entry which is preliminary data.</text>
</comment>
<protein>
    <submittedName>
        <fullName evidence="2">Uncharacterized protein</fullName>
    </submittedName>
</protein>
<evidence type="ECO:0000256" key="1">
    <source>
        <dbReference type="SAM" id="MobiDB-lite"/>
    </source>
</evidence>
<name>A0A8S9J1B8_BRACR</name>
<reference evidence="2" key="1">
    <citation type="submission" date="2019-12" db="EMBL/GenBank/DDBJ databases">
        <title>Genome sequencing and annotation of Brassica cretica.</title>
        <authorList>
            <person name="Studholme D.J."/>
            <person name="Sarris P.F."/>
        </authorList>
    </citation>
    <scope>NUCLEOTIDE SEQUENCE</scope>
    <source>
        <strain evidence="2">PFS-102/07</strain>
        <tissue evidence="2">Leaf</tissue>
    </source>
</reference>